<dbReference type="InterPro" id="IPR017853">
    <property type="entry name" value="GH"/>
</dbReference>
<dbReference type="GO" id="GO:0006032">
    <property type="term" value="P:chitin catabolic process"/>
    <property type="evidence" value="ECO:0007669"/>
    <property type="project" value="UniProtKB-KW"/>
</dbReference>
<dbReference type="InterPro" id="IPR001223">
    <property type="entry name" value="Glyco_hydro18_cat"/>
</dbReference>
<evidence type="ECO:0000256" key="2">
    <source>
        <dbReference type="ARBA" id="ARBA00012729"/>
    </source>
</evidence>
<sequence>MATKMFVLLLILAVLSSHCYSGSISIYWGQNQQEGTLADTCKTGRFEYVIISFLCVFGNNQTPQLDLDEHCDPSTKGCVGLADDIRSCQSRGVKVLLSIGGGDGVYILVSSEEAKGFADYLWNNYLGGNSTDRPFGDAVLDGIDFDIEDGSPSHYDELAGHLKNYTSEKKVYLTAAPQCPFPDVYVGQALETGLFDYVWMQFYNNDCEYKGNASDVKATFDEWSNGVPATKFFLGLPAAPSGANSGFIPQNVLISQILPLIKKANKYGGVMLWSKYYDDLTGYSSSIKSHV</sequence>
<dbReference type="InterPro" id="IPR001579">
    <property type="entry name" value="Glyco_hydro_18_chit_AS"/>
</dbReference>
<evidence type="ECO:0000256" key="9">
    <source>
        <dbReference type="ARBA" id="ARBA00025727"/>
    </source>
</evidence>
<keyword evidence="7 10" id="KW-0326">Glycosidase</keyword>
<dbReference type="GO" id="GO:0000272">
    <property type="term" value="P:polysaccharide catabolic process"/>
    <property type="evidence" value="ECO:0007669"/>
    <property type="project" value="UniProtKB-KW"/>
</dbReference>
<evidence type="ECO:0000256" key="5">
    <source>
        <dbReference type="ARBA" id="ARBA00023157"/>
    </source>
</evidence>
<protein>
    <recommendedName>
        <fullName evidence="2">chitinase</fullName>
        <ecNumber evidence="2">3.2.1.14</ecNumber>
    </recommendedName>
</protein>
<dbReference type="Pfam" id="PF00704">
    <property type="entry name" value="Glyco_hydro_18"/>
    <property type="match status" value="1"/>
</dbReference>
<keyword evidence="11" id="KW-0732">Signal</keyword>
<dbReference type="SUPFAM" id="SSF51445">
    <property type="entry name" value="(Trans)glycosidases"/>
    <property type="match status" value="1"/>
</dbReference>
<evidence type="ECO:0000256" key="3">
    <source>
        <dbReference type="ARBA" id="ARBA00022801"/>
    </source>
</evidence>
<organism evidence="13 14">
    <name type="scientific">Herrania umbratica</name>
    <dbReference type="NCBI Taxonomy" id="108875"/>
    <lineage>
        <taxon>Eukaryota</taxon>
        <taxon>Viridiplantae</taxon>
        <taxon>Streptophyta</taxon>
        <taxon>Embryophyta</taxon>
        <taxon>Tracheophyta</taxon>
        <taxon>Spermatophyta</taxon>
        <taxon>Magnoliopsida</taxon>
        <taxon>eudicotyledons</taxon>
        <taxon>Gunneridae</taxon>
        <taxon>Pentapetalae</taxon>
        <taxon>rosids</taxon>
        <taxon>malvids</taxon>
        <taxon>Malvales</taxon>
        <taxon>Malvaceae</taxon>
        <taxon>Byttnerioideae</taxon>
        <taxon>Herrania</taxon>
    </lineage>
</organism>
<evidence type="ECO:0000256" key="1">
    <source>
        <dbReference type="ARBA" id="ARBA00000822"/>
    </source>
</evidence>
<dbReference type="RefSeq" id="XP_021299229.1">
    <property type="nucleotide sequence ID" value="XM_021443554.1"/>
</dbReference>
<feature type="domain" description="GH18" evidence="12">
    <location>
        <begin position="22"/>
        <end position="291"/>
    </location>
</feature>
<dbReference type="GO" id="GO:0008843">
    <property type="term" value="F:endochitinase activity"/>
    <property type="evidence" value="ECO:0007669"/>
    <property type="project" value="UniProtKB-EC"/>
</dbReference>
<dbReference type="EC" id="3.2.1.14" evidence="2"/>
<evidence type="ECO:0000313" key="13">
    <source>
        <dbReference type="Proteomes" id="UP000504621"/>
    </source>
</evidence>
<dbReference type="Gene3D" id="3.20.20.80">
    <property type="entry name" value="Glycosidases"/>
    <property type="match status" value="1"/>
</dbReference>
<dbReference type="PROSITE" id="PS01095">
    <property type="entry name" value="GH18_1"/>
    <property type="match status" value="1"/>
</dbReference>
<accession>A0A6J1BLU6</accession>
<dbReference type="CDD" id="cd02877">
    <property type="entry name" value="GH18_hevamine_XipI_class_III"/>
    <property type="match status" value="1"/>
</dbReference>
<dbReference type="PROSITE" id="PS51910">
    <property type="entry name" value="GH18_2"/>
    <property type="match status" value="1"/>
</dbReference>
<feature type="signal peptide" evidence="11">
    <location>
        <begin position="1"/>
        <end position="21"/>
    </location>
</feature>
<evidence type="ECO:0000256" key="6">
    <source>
        <dbReference type="ARBA" id="ARBA00023277"/>
    </source>
</evidence>
<reference evidence="14" key="1">
    <citation type="submission" date="2025-08" db="UniProtKB">
        <authorList>
            <consortium name="RefSeq"/>
        </authorList>
    </citation>
    <scope>IDENTIFICATION</scope>
    <source>
        <tissue evidence="14">Leaf</tissue>
    </source>
</reference>
<evidence type="ECO:0000256" key="11">
    <source>
        <dbReference type="SAM" id="SignalP"/>
    </source>
</evidence>
<dbReference type="GO" id="GO:0005576">
    <property type="term" value="C:extracellular region"/>
    <property type="evidence" value="ECO:0007669"/>
    <property type="project" value="TreeGrafter"/>
</dbReference>
<keyword evidence="13" id="KW-1185">Reference proteome</keyword>
<keyword evidence="8" id="KW-0624">Polysaccharide degradation</keyword>
<evidence type="ECO:0000256" key="8">
    <source>
        <dbReference type="ARBA" id="ARBA00023326"/>
    </source>
</evidence>
<dbReference type="GeneID" id="110427913"/>
<name>A0A6J1BLU6_9ROSI</name>
<proteinExistence type="inferred from homology"/>
<dbReference type="PANTHER" id="PTHR45708:SF28">
    <property type="entry name" value="CHITINASE"/>
    <property type="match status" value="1"/>
</dbReference>
<evidence type="ECO:0000256" key="4">
    <source>
        <dbReference type="ARBA" id="ARBA00023024"/>
    </source>
</evidence>
<comment type="similarity">
    <text evidence="9">Belongs to the glycosyl hydrolase 18 family. Chitinase class III subfamily.</text>
</comment>
<dbReference type="PANTHER" id="PTHR45708">
    <property type="entry name" value="ENDOCHITINASE"/>
    <property type="match status" value="1"/>
</dbReference>
<dbReference type="InterPro" id="IPR045321">
    <property type="entry name" value="Cts1-like"/>
</dbReference>
<evidence type="ECO:0000256" key="10">
    <source>
        <dbReference type="RuleBase" id="RU000489"/>
    </source>
</evidence>
<dbReference type="Proteomes" id="UP000504621">
    <property type="component" value="Unplaced"/>
</dbReference>
<dbReference type="OrthoDB" id="6020543at2759"/>
<keyword evidence="3 10" id="KW-0378">Hydrolase</keyword>
<keyword evidence="5" id="KW-1015">Disulfide bond</keyword>
<keyword evidence="6" id="KW-0119">Carbohydrate metabolism</keyword>
<evidence type="ECO:0000313" key="14">
    <source>
        <dbReference type="RefSeq" id="XP_021299229.1"/>
    </source>
</evidence>
<comment type="catalytic activity">
    <reaction evidence="1">
        <text>Random endo-hydrolysis of N-acetyl-beta-D-glucosaminide (1-&gt;4)-beta-linkages in chitin and chitodextrins.</text>
        <dbReference type="EC" id="3.2.1.14"/>
    </reaction>
</comment>
<gene>
    <name evidence="14" type="primary">LOC110427913</name>
</gene>
<feature type="chain" id="PRO_5027094620" description="chitinase" evidence="11">
    <location>
        <begin position="22"/>
        <end position="291"/>
    </location>
</feature>
<evidence type="ECO:0000256" key="7">
    <source>
        <dbReference type="ARBA" id="ARBA00023295"/>
    </source>
</evidence>
<dbReference type="FunFam" id="3.20.20.80:FF:000015">
    <property type="entry name" value="Acidic endochitinase SE2"/>
    <property type="match status" value="1"/>
</dbReference>
<evidence type="ECO:0000259" key="12">
    <source>
        <dbReference type="PROSITE" id="PS51910"/>
    </source>
</evidence>
<keyword evidence="4" id="KW-0146">Chitin degradation</keyword>
<dbReference type="InterPro" id="IPR050542">
    <property type="entry name" value="Glycosyl_Hydrlase18_Chitinase"/>
</dbReference>
<dbReference type="AlphaFoldDB" id="A0A6J1BLU6"/>